<feature type="region of interest" description="Disordered" evidence="1">
    <location>
        <begin position="1"/>
        <end position="43"/>
    </location>
</feature>
<dbReference type="Proteomes" id="UP000288805">
    <property type="component" value="Unassembled WGS sequence"/>
</dbReference>
<feature type="compositionally biased region" description="Low complexity" evidence="1">
    <location>
        <begin position="25"/>
        <end position="41"/>
    </location>
</feature>
<evidence type="ECO:0000256" key="1">
    <source>
        <dbReference type="SAM" id="MobiDB-lite"/>
    </source>
</evidence>
<accession>A0A438J7W9</accession>
<protein>
    <submittedName>
        <fullName evidence="2">Uncharacterized protein</fullName>
    </submittedName>
</protein>
<name>A0A438J7W9_VITVI</name>
<evidence type="ECO:0000313" key="2">
    <source>
        <dbReference type="EMBL" id="RVX05059.1"/>
    </source>
</evidence>
<sequence>MTGPTVRVRVESIFPTQTPPASTRPMPSLQSPPSNPNSNLPTHRPLLSLTFSLEWTPMSPGRGGQGGGGFMSNSLSTTKIEDYDDRHMSDGGGGGGDFSKPIVVLDVIMEPGVCLRVDGGAALPRSGEAVEAVEGFGFLGMLCSAFCMWVCVFSVPKEERQ</sequence>
<dbReference type="EMBL" id="QGNW01000058">
    <property type="protein sequence ID" value="RVX05059.1"/>
    <property type="molecule type" value="Genomic_DNA"/>
</dbReference>
<comment type="caution">
    <text evidence="2">The sequence shown here is derived from an EMBL/GenBank/DDBJ whole genome shotgun (WGS) entry which is preliminary data.</text>
</comment>
<dbReference type="AlphaFoldDB" id="A0A438J7W9"/>
<evidence type="ECO:0000313" key="3">
    <source>
        <dbReference type="Proteomes" id="UP000288805"/>
    </source>
</evidence>
<reference evidence="2 3" key="1">
    <citation type="journal article" date="2018" name="PLoS Genet.">
        <title>Population sequencing reveals clonal diversity and ancestral inbreeding in the grapevine cultivar Chardonnay.</title>
        <authorList>
            <person name="Roach M.J."/>
            <person name="Johnson D.L."/>
            <person name="Bohlmann J."/>
            <person name="van Vuuren H.J."/>
            <person name="Jones S.J."/>
            <person name="Pretorius I.S."/>
            <person name="Schmidt S.A."/>
            <person name="Borneman A.R."/>
        </authorList>
    </citation>
    <scope>NUCLEOTIDE SEQUENCE [LARGE SCALE GENOMIC DNA]</scope>
    <source>
        <strain evidence="3">cv. Chardonnay</strain>
        <tissue evidence="2">Leaf</tissue>
    </source>
</reference>
<proteinExistence type="predicted"/>
<organism evidence="2 3">
    <name type="scientific">Vitis vinifera</name>
    <name type="common">Grape</name>
    <dbReference type="NCBI Taxonomy" id="29760"/>
    <lineage>
        <taxon>Eukaryota</taxon>
        <taxon>Viridiplantae</taxon>
        <taxon>Streptophyta</taxon>
        <taxon>Embryophyta</taxon>
        <taxon>Tracheophyta</taxon>
        <taxon>Spermatophyta</taxon>
        <taxon>Magnoliopsida</taxon>
        <taxon>eudicotyledons</taxon>
        <taxon>Gunneridae</taxon>
        <taxon>Pentapetalae</taxon>
        <taxon>rosids</taxon>
        <taxon>Vitales</taxon>
        <taxon>Vitaceae</taxon>
        <taxon>Viteae</taxon>
        <taxon>Vitis</taxon>
    </lineage>
</organism>
<gene>
    <name evidence="2" type="ORF">CK203_019302</name>
</gene>